<keyword evidence="3" id="KW-0276">Fatty acid metabolism</keyword>
<dbReference type="Pfam" id="PF00378">
    <property type="entry name" value="ECH_1"/>
    <property type="match status" value="2"/>
</dbReference>
<dbReference type="Gene3D" id="3.90.226.10">
    <property type="entry name" value="2-enoyl-CoA Hydratase, Chain A, domain 1"/>
    <property type="match status" value="1"/>
</dbReference>
<proteinExistence type="inferred from homology"/>
<keyword evidence="4" id="KW-0443">Lipid metabolism</keyword>
<evidence type="ECO:0000313" key="7">
    <source>
        <dbReference type="Proteomes" id="UP000077002"/>
    </source>
</evidence>
<dbReference type="OrthoDB" id="14970at2759"/>
<dbReference type="EMBL" id="LVKK01000006">
    <property type="protein sequence ID" value="OAG44058.1"/>
    <property type="molecule type" value="Genomic_DNA"/>
</dbReference>
<keyword evidence="5" id="KW-0413">Isomerase</keyword>
<evidence type="ECO:0000256" key="4">
    <source>
        <dbReference type="ARBA" id="ARBA00023098"/>
    </source>
</evidence>
<dbReference type="Gene3D" id="1.10.12.10">
    <property type="entry name" value="Lyase 2-enoyl-coa Hydratase, Chain A, domain 2"/>
    <property type="match status" value="1"/>
</dbReference>
<dbReference type="Proteomes" id="UP000077002">
    <property type="component" value="Unassembled WGS sequence"/>
</dbReference>
<dbReference type="UniPathway" id="UPA00659"/>
<organism evidence="6 7">
    <name type="scientific">Fonsecaea monophora</name>
    <dbReference type="NCBI Taxonomy" id="254056"/>
    <lineage>
        <taxon>Eukaryota</taxon>
        <taxon>Fungi</taxon>
        <taxon>Dikarya</taxon>
        <taxon>Ascomycota</taxon>
        <taxon>Pezizomycotina</taxon>
        <taxon>Eurotiomycetes</taxon>
        <taxon>Chaetothyriomycetidae</taxon>
        <taxon>Chaetothyriales</taxon>
        <taxon>Herpotrichiellaceae</taxon>
        <taxon>Fonsecaea</taxon>
    </lineage>
</organism>
<evidence type="ECO:0000256" key="3">
    <source>
        <dbReference type="ARBA" id="ARBA00022832"/>
    </source>
</evidence>
<evidence type="ECO:0000256" key="5">
    <source>
        <dbReference type="ARBA" id="ARBA00023235"/>
    </source>
</evidence>
<sequence length="275" mass="30011">MAASTTYRHFKVSVPHEYVAHVEISRADKVNALQKELRQVFDDLSEDASVRAVVLSGAGDRGFSTGLDLVAAQSPGTLFNPLPEDIADGARYAARVRKFAVRAQDCVTSIERRHLRPAWHHEGLAVDIATCADLWLCTSDATFSVKEVDAGLAADVSTLTRLPKIVGSYAWVKEVSLTARVFGADEALRVGFVNSVWPTKAAALHEARRIAVVLASKSPVAVQGTKNFLDWCRDHDITTGLRYTAMWNGGALNTKDVPHAIGAIQGKYKPRFEKL</sequence>
<evidence type="ECO:0000256" key="1">
    <source>
        <dbReference type="ARBA" id="ARBA00005005"/>
    </source>
</evidence>
<dbReference type="GeneID" id="34596693"/>
<dbReference type="PANTHER" id="PTHR43149:SF1">
    <property type="entry name" value="DELTA(3,5)-DELTA(2,4)-DIENOYL-COA ISOMERASE, MITOCHONDRIAL"/>
    <property type="match status" value="1"/>
</dbReference>
<dbReference type="RefSeq" id="XP_022516010.1">
    <property type="nucleotide sequence ID" value="XM_022651497.1"/>
</dbReference>
<evidence type="ECO:0008006" key="8">
    <source>
        <dbReference type="Google" id="ProtNLM"/>
    </source>
</evidence>
<dbReference type="InterPro" id="IPR014748">
    <property type="entry name" value="Enoyl-CoA_hydra_C"/>
</dbReference>
<accession>A0A177FIL9</accession>
<comment type="similarity">
    <text evidence="2">Belongs to the enoyl-CoA hydratase/isomerase family.</text>
</comment>
<evidence type="ECO:0000256" key="2">
    <source>
        <dbReference type="ARBA" id="ARBA00005254"/>
    </source>
</evidence>
<protein>
    <recommendedName>
        <fullName evidence="8">Enoyl-CoA hydratase</fullName>
    </recommendedName>
</protein>
<gene>
    <name evidence="6" type="ORF">AYO21_01515</name>
</gene>
<dbReference type="CDD" id="cd06558">
    <property type="entry name" value="crotonase-like"/>
    <property type="match status" value="1"/>
</dbReference>
<name>A0A177FIL9_9EURO</name>
<evidence type="ECO:0000313" key="6">
    <source>
        <dbReference type="EMBL" id="OAG44058.1"/>
    </source>
</evidence>
<dbReference type="InterPro" id="IPR029045">
    <property type="entry name" value="ClpP/crotonase-like_dom_sf"/>
</dbReference>
<dbReference type="AlphaFoldDB" id="A0A177FIL9"/>
<reference evidence="6 7" key="1">
    <citation type="submission" date="2016-03" db="EMBL/GenBank/DDBJ databases">
        <title>Draft genome sequence of the Fonsecaea monophora CBS 269.37.</title>
        <authorList>
            <person name="Bombassaro A."/>
            <person name="Vinicius W.A."/>
            <person name="De Hoog S."/>
            <person name="Sun J."/>
            <person name="Souza E.M."/>
            <person name="Raittz R.T."/>
            <person name="Costa F."/>
            <person name="Leao A.C."/>
            <person name="Tadra-Sfeir M.Z."/>
            <person name="Baura V."/>
            <person name="Balsanelli E."/>
            <person name="Pedrosa F.O."/>
            <person name="Moreno L.F."/>
            <person name="Steffens M.B."/>
            <person name="Xi L."/>
            <person name="Bocca A.L."/>
            <person name="Felipe M.S."/>
            <person name="Teixeira M."/>
            <person name="Telles Filho F.Q."/>
            <person name="Azevedo C.M."/>
            <person name="Gomes R."/>
            <person name="Vicente V.A."/>
        </authorList>
    </citation>
    <scope>NUCLEOTIDE SEQUENCE [LARGE SCALE GENOMIC DNA]</scope>
    <source>
        <strain evidence="6 7">CBS 269.37</strain>
    </source>
</reference>
<dbReference type="InterPro" id="IPR045002">
    <property type="entry name" value="Ech1-like"/>
</dbReference>
<dbReference type="GO" id="GO:0006635">
    <property type="term" value="P:fatty acid beta-oxidation"/>
    <property type="evidence" value="ECO:0007669"/>
    <property type="project" value="UniProtKB-UniPathway"/>
</dbReference>
<dbReference type="InterPro" id="IPR001753">
    <property type="entry name" value="Enoyl-CoA_hydra/iso"/>
</dbReference>
<dbReference type="FunFam" id="1.10.12.10:FF:000004">
    <property type="entry name" value="Delta3,5-delta2,4-dienoyl-CoA isomerase"/>
    <property type="match status" value="1"/>
</dbReference>
<dbReference type="PANTHER" id="PTHR43149">
    <property type="entry name" value="ENOYL-COA HYDRATASE"/>
    <property type="match status" value="1"/>
</dbReference>
<comment type="caution">
    <text evidence="6">The sequence shown here is derived from an EMBL/GenBank/DDBJ whole genome shotgun (WGS) entry which is preliminary data.</text>
</comment>
<dbReference type="GO" id="GO:0005739">
    <property type="term" value="C:mitochondrion"/>
    <property type="evidence" value="ECO:0007669"/>
    <property type="project" value="TreeGrafter"/>
</dbReference>
<dbReference type="GO" id="GO:0051750">
    <property type="term" value="F:delta(3,5)-delta(2,4)-dienoyl-CoA isomerase activity"/>
    <property type="evidence" value="ECO:0007669"/>
    <property type="project" value="TreeGrafter"/>
</dbReference>
<dbReference type="SUPFAM" id="SSF52096">
    <property type="entry name" value="ClpP/crotonase"/>
    <property type="match status" value="1"/>
</dbReference>
<keyword evidence="7" id="KW-1185">Reference proteome</keyword>
<comment type="pathway">
    <text evidence="1">Lipid metabolism; fatty acid beta-oxidation.</text>
</comment>